<comment type="similarity">
    <text evidence="2">Belongs to the complex I subunit 3 family.</text>
</comment>
<dbReference type="RefSeq" id="WP_052400152.1">
    <property type="nucleotide sequence ID" value="NZ_CP009552.1"/>
</dbReference>
<evidence type="ECO:0000313" key="9">
    <source>
        <dbReference type="Proteomes" id="UP000030624"/>
    </source>
</evidence>
<proteinExistence type="inferred from homology"/>
<evidence type="ECO:0000313" key="8">
    <source>
        <dbReference type="EMBL" id="AIY89073.1"/>
    </source>
</evidence>
<dbReference type="STRING" id="565033.GACE_0010"/>
<evidence type="ECO:0000256" key="1">
    <source>
        <dbReference type="ARBA" id="ARBA00004370"/>
    </source>
</evidence>
<dbReference type="GO" id="GO:0008137">
    <property type="term" value="F:NADH dehydrogenase (ubiquinone) activity"/>
    <property type="evidence" value="ECO:0007669"/>
    <property type="project" value="InterPro"/>
</dbReference>
<feature type="transmembrane region" description="Helical" evidence="7">
    <location>
        <begin position="87"/>
        <end position="106"/>
    </location>
</feature>
<dbReference type="AlphaFoldDB" id="A0A0A7GB48"/>
<reference evidence="8 9" key="1">
    <citation type="journal article" date="2015" name="Appl. Environ. Microbiol.">
        <title>The Geoglobus acetivorans genome: Fe(III) reduction, acetate utilization, autotrophic growth, and degradation of aromatic compounds in a hyperthermophilic archaeon.</title>
        <authorList>
            <person name="Mardanov A.V."/>
            <person name="Slododkina G.B."/>
            <person name="Slobodkin A.I."/>
            <person name="Beletsky A.V."/>
            <person name="Gavrilov S.N."/>
            <person name="Kublanov I.V."/>
            <person name="Bonch-Osmolovskaya E.A."/>
            <person name="Skryabin K.G."/>
            <person name="Ravin N.V."/>
        </authorList>
    </citation>
    <scope>NUCLEOTIDE SEQUENCE [LARGE SCALE GENOMIC DNA]</scope>
    <source>
        <strain evidence="8 9">SBH6</strain>
    </source>
</reference>
<evidence type="ECO:0000256" key="4">
    <source>
        <dbReference type="ARBA" id="ARBA00022692"/>
    </source>
</evidence>
<dbReference type="eggNOG" id="arCOG01557">
    <property type="taxonomic scope" value="Archaea"/>
</dbReference>
<dbReference type="HOGENOM" id="CLU_147805_0_0_2"/>
<keyword evidence="4 7" id="KW-0812">Transmembrane</keyword>
<dbReference type="Proteomes" id="UP000030624">
    <property type="component" value="Chromosome"/>
</dbReference>
<keyword evidence="3" id="KW-0813">Transport</keyword>
<evidence type="ECO:0000256" key="2">
    <source>
        <dbReference type="ARBA" id="ARBA00008472"/>
    </source>
</evidence>
<dbReference type="EMBL" id="CP009552">
    <property type="protein sequence ID" value="AIY89073.1"/>
    <property type="molecule type" value="Genomic_DNA"/>
</dbReference>
<evidence type="ECO:0000256" key="3">
    <source>
        <dbReference type="ARBA" id="ARBA00022448"/>
    </source>
</evidence>
<accession>A0A0A7GB48</accession>
<organism evidence="8 9">
    <name type="scientific">Geoglobus acetivorans</name>
    <dbReference type="NCBI Taxonomy" id="565033"/>
    <lineage>
        <taxon>Archaea</taxon>
        <taxon>Methanobacteriati</taxon>
        <taxon>Methanobacteriota</taxon>
        <taxon>Archaeoglobi</taxon>
        <taxon>Archaeoglobales</taxon>
        <taxon>Archaeoglobaceae</taxon>
        <taxon>Geoglobus</taxon>
    </lineage>
</organism>
<dbReference type="Pfam" id="PF00507">
    <property type="entry name" value="Oxidored_q4"/>
    <property type="match status" value="1"/>
</dbReference>
<comment type="subcellular location">
    <subcellularLocation>
        <location evidence="1">Membrane</location>
    </subcellularLocation>
</comment>
<evidence type="ECO:0000256" key="6">
    <source>
        <dbReference type="ARBA" id="ARBA00023136"/>
    </source>
</evidence>
<dbReference type="KEGG" id="gac:GACE_0010"/>
<feature type="transmembrane region" description="Helical" evidence="7">
    <location>
        <begin position="59"/>
        <end position="81"/>
    </location>
</feature>
<feature type="transmembrane region" description="Helical" evidence="7">
    <location>
        <begin position="6"/>
        <end position="28"/>
    </location>
</feature>
<keyword evidence="5 7" id="KW-1133">Transmembrane helix</keyword>
<name>A0A0A7GB48_GEOAI</name>
<keyword evidence="6 7" id="KW-0472">Membrane</keyword>
<dbReference type="InterPro" id="IPR038430">
    <property type="entry name" value="NDAH_ubi_oxred_su3_sf"/>
</dbReference>
<sequence>MEEVIVVAFVVVVSFIVDVAVYLLANLLPKKNPTPLKYERWESGNISVGFPKYTLPMQYFGFLVLFMAFEPVVVLILLFAMFPGLDYLKFLAIALVAMLPAFYFAYRLADEASHRRDVYG</sequence>
<dbReference type="GeneID" id="24796616"/>
<dbReference type="NCBIfam" id="NF004727">
    <property type="entry name" value="PRK06073.1-2"/>
    <property type="match status" value="1"/>
</dbReference>
<dbReference type="InterPro" id="IPR000440">
    <property type="entry name" value="NADH_UbQ/plastoQ_OxRdtase_su3"/>
</dbReference>
<dbReference type="GO" id="GO:0016020">
    <property type="term" value="C:membrane"/>
    <property type="evidence" value="ECO:0007669"/>
    <property type="project" value="UniProtKB-SubCell"/>
</dbReference>
<evidence type="ECO:0000256" key="7">
    <source>
        <dbReference type="SAM" id="Phobius"/>
    </source>
</evidence>
<evidence type="ECO:0000256" key="5">
    <source>
        <dbReference type="ARBA" id="ARBA00022989"/>
    </source>
</evidence>
<dbReference type="Gene3D" id="1.20.58.1610">
    <property type="entry name" value="NADH:ubiquinone/plastoquinone oxidoreductase, chain 3"/>
    <property type="match status" value="1"/>
</dbReference>
<protein>
    <submittedName>
        <fullName evidence="8">F420H2-quinone oxidoreductase, subunit A</fullName>
    </submittedName>
</protein>
<gene>
    <name evidence="8" type="ORF">GACE_0010</name>
</gene>